<dbReference type="Gene3D" id="2.30.40.10">
    <property type="entry name" value="Urease, subunit C, domain 1"/>
    <property type="match status" value="1"/>
</dbReference>
<dbReference type="InterPro" id="IPR033932">
    <property type="entry name" value="YtcJ-like"/>
</dbReference>
<name>A0A6P1MEL2_9FIRM</name>
<reference evidence="2 3" key="1">
    <citation type="submission" date="2020-01" db="EMBL/GenBank/DDBJ databases">
        <title>Genomic analysis of Aminipila sp. CBA3637.</title>
        <authorList>
            <person name="Kim Y.B."/>
            <person name="Roh S.W."/>
        </authorList>
    </citation>
    <scope>NUCLEOTIDE SEQUENCE [LARGE SCALE GENOMIC DNA]</scope>
    <source>
        <strain evidence="2 3">CBA3637</strain>
    </source>
</reference>
<accession>A0A6P1MEL2</accession>
<evidence type="ECO:0000259" key="1">
    <source>
        <dbReference type="Pfam" id="PF07969"/>
    </source>
</evidence>
<dbReference type="Proteomes" id="UP000463883">
    <property type="component" value="Chromosome"/>
</dbReference>
<proteinExistence type="predicted"/>
<keyword evidence="3" id="KW-1185">Reference proteome</keyword>
<dbReference type="InterPro" id="IPR013108">
    <property type="entry name" value="Amidohydro_3"/>
</dbReference>
<protein>
    <submittedName>
        <fullName evidence="2">Amidohydrolase family protein</fullName>
    </submittedName>
</protein>
<dbReference type="InterPro" id="IPR011059">
    <property type="entry name" value="Metal-dep_hydrolase_composite"/>
</dbReference>
<dbReference type="KEGG" id="amic:Ami3637_07970"/>
<dbReference type="CDD" id="cd01300">
    <property type="entry name" value="YtcJ_like"/>
    <property type="match status" value="1"/>
</dbReference>
<dbReference type="SUPFAM" id="SSF51338">
    <property type="entry name" value="Composite domain of metallo-dependent hydrolases"/>
    <property type="match status" value="1"/>
</dbReference>
<dbReference type="InterPro" id="IPR032466">
    <property type="entry name" value="Metal_Hydrolase"/>
</dbReference>
<dbReference type="PANTHER" id="PTHR22642:SF2">
    <property type="entry name" value="PROTEIN LONG AFTER FAR-RED 3"/>
    <property type="match status" value="1"/>
</dbReference>
<evidence type="ECO:0000313" key="2">
    <source>
        <dbReference type="EMBL" id="QHI72347.1"/>
    </source>
</evidence>
<evidence type="ECO:0000313" key="3">
    <source>
        <dbReference type="Proteomes" id="UP000463883"/>
    </source>
</evidence>
<dbReference type="Pfam" id="PF07969">
    <property type="entry name" value="Amidohydro_3"/>
    <property type="match status" value="1"/>
</dbReference>
<dbReference type="AlphaFoldDB" id="A0A6P1MEL2"/>
<dbReference type="PANTHER" id="PTHR22642">
    <property type="entry name" value="IMIDAZOLONEPROPIONASE"/>
    <property type="match status" value="1"/>
</dbReference>
<dbReference type="SUPFAM" id="SSF51556">
    <property type="entry name" value="Metallo-dependent hydrolases"/>
    <property type="match status" value="1"/>
</dbReference>
<dbReference type="Gene3D" id="3.20.20.140">
    <property type="entry name" value="Metal-dependent hydrolases"/>
    <property type="match status" value="1"/>
</dbReference>
<dbReference type="RefSeq" id="WP_162362117.1">
    <property type="nucleotide sequence ID" value="NZ_CP047591.1"/>
</dbReference>
<keyword evidence="2" id="KW-0378">Hydrolase</keyword>
<dbReference type="GO" id="GO:0016810">
    <property type="term" value="F:hydrolase activity, acting on carbon-nitrogen (but not peptide) bonds"/>
    <property type="evidence" value="ECO:0007669"/>
    <property type="project" value="InterPro"/>
</dbReference>
<gene>
    <name evidence="2" type="ORF">Ami3637_07970</name>
</gene>
<organism evidence="2 3">
    <name type="scientific">Aminipila terrae</name>
    <dbReference type="NCBI Taxonomy" id="2697030"/>
    <lineage>
        <taxon>Bacteria</taxon>
        <taxon>Bacillati</taxon>
        <taxon>Bacillota</taxon>
        <taxon>Clostridia</taxon>
        <taxon>Peptostreptococcales</taxon>
        <taxon>Anaerovoracaceae</taxon>
        <taxon>Aminipila</taxon>
    </lineage>
</organism>
<dbReference type="EMBL" id="CP047591">
    <property type="protein sequence ID" value="QHI72347.1"/>
    <property type="molecule type" value="Genomic_DNA"/>
</dbReference>
<sequence>MEITLILTNGKIYTLDGRQYEAIAVSGNQIAMLGTTKEVEAAGESAEIKIDLKGKCVLPGFNDSHLHLVEFGLSAEMLNLEEASSIDEIINEGKNYICNKEKQKGDWVLGYGWNEKNFRIPAMPSKEDLDKISTEHPIMITRVCEHIAVVNTKALEVTGADRGTRIKGGSFDKDQNGELTGVIRENTLDWFTDRLPKREVEEIKTAILTAASQVVQFGLTSLQTSDLHSCTFDVMYDAYTQLKEEGKLPVRIYEQLYLPEMDILTQFLERGFEPGQGDDFFRLGPMKLLTDGCLGARTAALREDYSDDPGNRGMFTYEQEELDALVLKAHQSGMQVFLHAIGDGAIEACLKSMKQALEKYPRAHRHVINHFQIAGTDLFEKASKLGVIADIQPAFICSDWDIAEDKVGPERLKASYAWKSMLESGMRLMGSSDCPVEHCNPFNAIYAAVTRKDLEGKLDKAFMPEQVLTVEQAINLLTINSAYGSFDEKKKGVLAEGYLADMVVVSEDPFTVEKDELKDIKVLMTIMDGKIRYDSAQ</sequence>
<dbReference type="Gene3D" id="3.10.310.70">
    <property type="match status" value="1"/>
</dbReference>
<feature type="domain" description="Amidohydrolase 3" evidence="1">
    <location>
        <begin position="50"/>
        <end position="533"/>
    </location>
</feature>